<keyword evidence="2" id="KW-0472">Membrane</keyword>
<reference evidence="3" key="1">
    <citation type="journal article" date="2020" name="Stud. Mycol.">
        <title>101 Dothideomycetes genomes: a test case for predicting lifestyles and emergence of pathogens.</title>
        <authorList>
            <person name="Haridas S."/>
            <person name="Albert R."/>
            <person name="Binder M."/>
            <person name="Bloem J."/>
            <person name="Labutti K."/>
            <person name="Salamov A."/>
            <person name="Andreopoulos B."/>
            <person name="Baker S."/>
            <person name="Barry K."/>
            <person name="Bills G."/>
            <person name="Bluhm B."/>
            <person name="Cannon C."/>
            <person name="Castanera R."/>
            <person name="Culley D."/>
            <person name="Daum C."/>
            <person name="Ezra D."/>
            <person name="Gonzalez J."/>
            <person name="Henrissat B."/>
            <person name="Kuo A."/>
            <person name="Liang C."/>
            <person name="Lipzen A."/>
            <person name="Lutzoni F."/>
            <person name="Magnuson J."/>
            <person name="Mondo S."/>
            <person name="Nolan M."/>
            <person name="Ohm R."/>
            <person name="Pangilinan J."/>
            <person name="Park H.-J."/>
            <person name="Ramirez L."/>
            <person name="Alfaro M."/>
            <person name="Sun H."/>
            <person name="Tritt A."/>
            <person name="Yoshinaga Y."/>
            <person name="Zwiers L.-H."/>
            <person name="Turgeon B."/>
            <person name="Goodwin S."/>
            <person name="Spatafora J."/>
            <person name="Crous P."/>
            <person name="Grigoriev I."/>
        </authorList>
    </citation>
    <scope>NUCLEOTIDE SEQUENCE</scope>
    <source>
        <strain evidence="3">CBS 627.86</strain>
    </source>
</reference>
<organism evidence="3 4">
    <name type="scientific">Lophiotrema nucula</name>
    <dbReference type="NCBI Taxonomy" id="690887"/>
    <lineage>
        <taxon>Eukaryota</taxon>
        <taxon>Fungi</taxon>
        <taxon>Dikarya</taxon>
        <taxon>Ascomycota</taxon>
        <taxon>Pezizomycotina</taxon>
        <taxon>Dothideomycetes</taxon>
        <taxon>Pleosporomycetidae</taxon>
        <taxon>Pleosporales</taxon>
        <taxon>Lophiotremataceae</taxon>
        <taxon>Lophiotrema</taxon>
    </lineage>
</organism>
<evidence type="ECO:0000256" key="1">
    <source>
        <dbReference type="SAM" id="MobiDB-lite"/>
    </source>
</evidence>
<feature type="region of interest" description="Disordered" evidence="1">
    <location>
        <begin position="1"/>
        <end position="27"/>
    </location>
</feature>
<protein>
    <submittedName>
        <fullName evidence="3">Uncharacterized protein</fullName>
    </submittedName>
</protein>
<feature type="compositionally biased region" description="Basic residues" evidence="1">
    <location>
        <begin position="312"/>
        <end position="326"/>
    </location>
</feature>
<feature type="transmembrane region" description="Helical" evidence="2">
    <location>
        <begin position="566"/>
        <end position="587"/>
    </location>
</feature>
<dbReference type="Proteomes" id="UP000799770">
    <property type="component" value="Unassembled WGS sequence"/>
</dbReference>
<accession>A0A6A5YW14</accession>
<feature type="transmembrane region" description="Helical" evidence="2">
    <location>
        <begin position="130"/>
        <end position="151"/>
    </location>
</feature>
<dbReference type="AlphaFoldDB" id="A0A6A5YW14"/>
<feature type="compositionally biased region" description="Polar residues" evidence="1">
    <location>
        <begin position="1"/>
        <end position="25"/>
    </location>
</feature>
<sequence length="589" mass="66464">MVTTRAASRSQPVAANTTRRPSTSFLDKWDDRGRDGDVITVKKDGRLRSVSHLINNNGVASSAAGHDGGWLRSYFKNERRPSGSSYNALHRGEEDYFDDTDLDEPRWSSQLQYTLHETRSTLWGIWNNEYLPPLFFLTIAFALGAIAAGLYSVAILYSFPVLLGVSGLFQWTSATYGFVWPKTRGRVNENYAVFAGLYYTIAALVLTGYSIRGYYIARVFTAITWSINPDTLNPEKLLKYGEDSHVYHGKRRNILAIVLPLFLLKGVLWDAYSAPVPLDRIMLYVLNIFAFMVLVERIDYEKFARDMGWTSRPKRRRRHSKRHTQKSSRSALQRPVHGSTLGYRAGYAQEEALYRRPSIHSLHRGYDDDDDYYSSASGDEYDLPDSDAEDEPVHYPAAPPIRIPHAHDWPEYQRTWPESLQDMFLLPDFVITIGGYIWSGLEAMGGASMNVAVVYFAYMAINLLGQYMPGLPEYTGDSVPGSVFHYWRASLIWGKELGQVLLWAVLSNIGDAAKLIWDIFSLCVEIVVIVVYNVILLVAKSVLFVLGIVGYMWSGLVTLSQCRPGWEIPLGIVAFVGTVVVAGWLHLAE</sequence>
<feature type="region of interest" description="Disordered" evidence="1">
    <location>
        <begin position="311"/>
        <end position="333"/>
    </location>
</feature>
<gene>
    <name evidence="3" type="ORF">BDV96DRAFT_603570</name>
</gene>
<feature type="transmembrane region" description="Helical" evidence="2">
    <location>
        <begin position="191"/>
        <end position="209"/>
    </location>
</feature>
<keyword evidence="2" id="KW-1133">Transmembrane helix</keyword>
<feature type="transmembrane region" description="Helical" evidence="2">
    <location>
        <begin position="281"/>
        <end position="298"/>
    </location>
</feature>
<name>A0A6A5YW14_9PLEO</name>
<keyword evidence="4" id="KW-1185">Reference proteome</keyword>
<evidence type="ECO:0000256" key="2">
    <source>
        <dbReference type="SAM" id="Phobius"/>
    </source>
</evidence>
<feature type="transmembrane region" description="Helical" evidence="2">
    <location>
        <begin position="541"/>
        <end position="559"/>
    </location>
</feature>
<feature type="transmembrane region" description="Helical" evidence="2">
    <location>
        <begin position="447"/>
        <end position="465"/>
    </location>
</feature>
<keyword evidence="2" id="KW-0812">Transmembrane</keyword>
<evidence type="ECO:0000313" key="4">
    <source>
        <dbReference type="Proteomes" id="UP000799770"/>
    </source>
</evidence>
<feature type="transmembrane region" description="Helical" evidence="2">
    <location>
        <begin position="515"/>
        <end position="535"/>
    </location>
</feature>
<dbReference type="EMBL" id="ML977336">
    <property type="protein sequence ID" value="KAF2110974.1"/>
    <property type="molecule type" value="Genomic_DNA"/>
</dbReference>
<proteinExistence type="predicted"/>
<evidence type="ECO:0000313" key="3">
    <source>
        <dbReference type="EMBL" id="KAF2110974.1"/>
    </source>
</evidence>
<feature type="transmembrane region" description="Helical" evidence="2">
    <location>
        <begin position="157"/>
        <end position="179"/>
    </location>
</feature>